<evidence type="ECO:0000256" key="3">
    <source>
        <dbReference type="ARBA" id="ARBA00012098"/>
    </source>
</evidence>
<dbReference type="Pfam" id="PF00908">
    <property type="entry name" value="dTDP_sugar_isom"/>
    <property type="match status" value="1"/>
</dbReference>
<dbReference type="SUPFAM" id="SSF51182">
    <property type="entry name" value="RmlC-like cupins"/>
    <property type="match status" value="1"/>
</dbReference>
<comment type="function">
    <text evidence="2 7">Catalyzes the epimerization of the C3' and C5'positions of dTDP-6-deoxy-D-xylo-4-hexulose, forming dTDP-6-deoxy-L-lyxo-4-hexulose.</text>
</comment>
<proteinExistence type="inferred from homology"/>
<keyword evidence="7" id="KW-0413">Isomerase</keyword>
<dbReference type="EC" id="5.1.3.13" evidence="3 7"/>
<comment type="pathway">
    <text evidence="7">Carbohydrate biosynthesis; dTDP-L-rhamnose biosynthesis.</text>
</comment>
<feature type="site" description="Participates in a stacking interaction with the thymidine ring of dTDP-4-oxo-6-deoxyglucose" evidence="6">
    <location>
        <position position="137"/>
    </location>
</feature>
<dbReference type="Gene3D" id="2.60.120.10">
    <property type="entry name" value="Jelly Rolls"/>
    <property type="match status" value="1"/>
</dbReference>
<comment type="similarity">
    <text evidence="7">Belongs to the dTDP-4-dehydrorhamnose 3,5-epimerase family.</text>
</comment>
<dbReference type="NCBIfam" id="TIGR01221">
    <property type="entry name" value="rmlC"/>
    <property type="match status" value="1"/>
</dbReference>
<name>A0A2W7NRB4_9BACT</name>
<dbReference type="CDD" id="cd00438">
    <property type="entry name" value="cupin_RmlC"/>
    <property type="match status" value="1"/>
</dbReference>
<dbReference type="OrthoDB" id="9800680at2"/>
<comment type="catalytic activity">
    <reaction evidence="1 7">
        <text>dTDP-4-dehydro-6-deoxy-alpha-D-glucose = dTDP-4-dehydro-beta-L-rhamnose</text>
        <dbReference type="Rhea" id="RHEA:16969"/>
        <dbReference type="ChEBI" id="CHEBI:57649"/>
        <dbReference type="ChEBI" id="CHEBI:62830"/>
        <dbReference type="EC" id="5.1.3.13"/>
    </reaction>
</comment>
<protein>
    <recommendedName>
        <fullName evidence="4 7">dTDP-4-dehydrorhamnose 3,5-epimerase</fullName>
        <ecNumber evidence="3 7">5.1.3.13</ecNumber>
    </recommendedName>
    <alternativeName>
        <fullName evidence="7">Thymidine diphospho-4-keto-rhamnose 3,5-epimerase</fullName>
    </alternativeName>
</protein>
<dbReference type="GO" id="GO:0019305">
    <property type="term" value="P:dTDP-rhamnose biosynthetic process"/>
    <property type="evidence" value="ECO:0007669"/>
    <property type="project" value="UniProtKB-UniRule"/>
</dbReference>
<dbReference type="RefSeq" id="WP_111444538.1">
    <property type="nucleotide sequence ID" value="NZ_QKZK01000005.1"/>
</dbReference>
<comment type="caution">
    <text evidence="8">The sequence shown here is derived from an EMBL/GenBank/DDBJ whole genome shotgun (WGS) entry which is preliminary data.</text>
</comment>
<reference evidence="8 9" key="1">
    <citation type="submission" date="2018-06" db="EMBL/GenBank/DDBJ databases">
        <title>Genomic Encyclopedia of Archaeal and Bacterial Type Strains, Phase II (KMG-II): from individual species to whole genera.</title>
        <authorList>
            <person name="Goeker M."/>
        </authorList>
    </citation>
    <scope>NUCLEOTIDE SEQUENCE [LARGE SCALE GENOMIC DNA]</scope>
    <source>
        <strain evidence="8 9">DSM 6779</strain>
    </source>
</reference>
<comment type="subunit">
    <text evidence="7">Homodimer.</text>
</comment>
<dbReference type="InterPro" id="IPR000888">
    <property type="entry name" value="RmlC-like"/>
</dbReference>
<dbReference type="InterPro" id="IPR011051">
    <property type="entry name" value="RmlC_Cupin_sf"/>
</dbReference>
<organism evidence="8 9">
    <name type="scientific">Breznakibacter xylanolyticus</name>
    <dbReference type="NCBI Taxonomy" id="990"/>
    <lineage>
        <taxon>Bacteria</taxon>
        <taxon>Pseudomonadati</taxon>
        <taxon>Bacteroidota</taxon>
        <taxon>Bacteroidia</taxon>
        <taxon>Marinilabiliales</taxon>
        <taxon>Marinilabiliaceae</taxon>
        <taxon>Breznakibacter</taxon>
    </lineage>
</organism>
<evidence type="ECO:0000256" key="4">
    <source>
        <dbReference type="ARBA" id="ARBA00019595"/>
    </source>
</evidence>
<dbReference type="InterPro" id="IPR014710">
    <property type="entry name" value="RmlC-like_jellyroll"/>
</dbReference>
<evidence type="ECO:0000256" key="1">
    <source>
        <dbReference type="ARBA" id="ARBA00001298"/>
    </source>
</evidence>
<feature type="active site" description="Proton acceptor" evidence="5">
    <location>
        <position position="61"/>
    </location>
</feature>
<dbReference type="UniPathway" id="UPA00124"/>
<sequence>MNFVSTPISGLTIIEPRVFGDERGYFFESFNLNTFRKHIGDIHFVQDNESKSSHGVLRGLHFQKPPFDQAKLVRCVSGEVLDVAVDIRKGSPTYGQHVSVLLSGENKRQFFIPRGFAHGFVVLSESAVFAYKVDNWYAPTHDAGIAWNDAALGIDWQVDLSKILVSEKDGKLPCLGEMETPFRVE</sequence>
<feature type="active site" description="Proton donor" evidence="5">
    <location>
        <position position="131"/>
    </location>
</feature>
<evidence type="ECO:0000256" key="5">
    <source>
        <dbReference type="PIRSR" id="PIRSR600888-1"/>
    </source>
</evidence>
<evidence type="ECO:0000313" key="8">
    <source>
        <dbReference type="EMBL" id="PZX19154.1"/>
    </source>
</evidence>
<keyword evidence="9" id="KW-1185">Reference proteome</keyword>
<evidence type="ECO:0000256" key="7">
    <source>
        <dbReference type="RuleBase" id="RU364069"/>
    </source>
</evidence>
<dbReference type="GO" id="GO:0008830">
    <property type="term" value="F:dTDP-4-dehydrorhamnose 3,5-epimerase activity"/>
    <property type="evidence" value="ECO:0007669"/>
    <property type="project" value="UniProtKB-UniRule"/>
</dbReference>
<evidence type="ECO:0000256" key="2">
    <source>
        <dbReference type="ARBA" id="ARBA00001997"/>
    </source>
</evidence>
<dbReference type="GO" id="GO:0000271">
    <property type="term" value="P:polysaccharide biosynthetic process"/>
    <property type="evidence" value="ECO:0007669"/>
    <property type="project" value="TreeGrafter"/>
</dbReference>
<gene>
    <name evidence="8" type="ORF">LX69_00821</name>
</gene>
<evidence type="ECO:0000313" key="9">
    <source>
        <dbReference type="Proteomes" id="UP000249239"/>
    </source>
</evidence>
<dbReference type="AlphaFoldDB" id="A0A2W7NRB4"/>
<dbReference type="PANTHER" id="PTHR21047">
    <property type="entry name" value="DTDP-6-DEOXY-D-GLUCOSE-3,5 EPIMERASE"/>
    <property type="match status" value="1"/>
</dbReference>
<dbReference type="PANTHER" id="PTHR21047:SF2">
    <property type="entry name" value="THYMIDINE DIPHOSPHO-4-KETO-RHAMNOSE 3,5-EPIMERASE"/>
    <property type="match status" value="1"/>
</dbReference>
<evidence type="ECO:0000256" key="6">
    <source>
        <dbReference type="PIRSR" id="PIRSR600888-3"/>
    </source>
</evidence>
<dbReference type="GO" id="GO:0005829">
    <property type="term" value="C:cytosol"/>
    <property type="evidence" value="ECO:0007669"/>
    <property type="project" value="TreeGrafter"/>
</dbReference>
<dbReference type="Proteomes" id="UP000249239">
    <property type="component" value="Unassembled WGS sequence"/>
</dbReference>
<accession>A0A2W7NRB4</accession>
<dbReference type="EMBL" id="QKZK01000005">
    <property type="protein sequence ID" value="PZX19154.1"/>
    <property type="molecule type" value="Genomic_DNA"/>
</dbReference>